<comment type="caution">
    <text evidence="2">The sequence shown here is derived from an EMBL/GenBank/DDBJ whole genome shotgun (WGS) entry which is preliminary data.</text>
</comment>
<name>A0ABS9MRQ5_9BURK</name>
<evidence type="ECO:0000313" key="2">
    <source>
        <dbReference type="EMBL" id="MCG5031299.1"/>
    </source>
</evidence>
<dbReference type="EMBL" id="JAKNCT010000008">
    <property type="protein sequence ID" value="MCG5031299.1"/>
    <property type="molecule type" value="Genomic_DNA"/>
</dbReference>
<evidence type="ECO:0000256" key="1">
    <source>
        <dbReference type="SAM" id="MobiDB-lite"/>
    </source>
</evidence>
<protein>
    <recommendedName>
        <fullName evidence="4">Nucleotidyltransferase family protein</fullName>
    </recommendedName>
</protein>
<reference evidence="2 3" key="1">
    <citation type="submission" date="2022-02" db="EMBL/GenBank/DDBJ databases">
        <title>Mesosutterella porci, a novel member of the family Sutterellaceae from pig feces.</title>
        <authorList>
            <person name="Wylensek D."/>
            <person name="Clavel T."/>
        </authorList>
    </citation>
    <scope>NUCLEOTIDE SEQUENCE [LARGE SCALE GENOMIC DNA]</scope>
    <source>
        <strain evidence="3">oilRF-744-wt-GAM-9</strain>
    </source>
</reference>
<accession>A0ABS9MRQ5</accession>
<evidence type="ECO:0000313" key="3">
    <source>
        <dbReference type="Proteomes" id="UP001297600"/>
    </source>
</evidence>
<evidence type="ECO:0008006" key="4">
    <source>
        <dbReference type="Google" id="ProtNLM"/>
    </source>
</evidence>
<proteinExistence type="predicted"/>
<organism evidence="2 3">
    <name type="scientific">Mesosutterella porci</name>
    <dbReference type="NCBI Taxonomy" id="2915351"/>
    <lineage>
        <taxon>Bacteria</taxon>
        <taxon>Pseudomonadati</taxon>
        <taxon>Pseudomonadota</taxon>
        <taxon>Betaproteobacteria</taxon>
        <taxon>Burkholderiales</taxon>
        <taxon>Sutterellaceae</taxon>
        <taxon>Mesosutterella</taxon>
    </lineage>
</organism>
<dbReference type="RefSeq" id="WP_237979031.1">
    <property type="nucleotide sequence ID" value="NZ_JAKNCT010000008.1"/>
</dbReference>
<sequence>MRTEEAAAWAARLIVDEHCPWPLMRSRLAEDLPEGVPLPPSAAIESAVREHLALFCPEHAKLLGALRAEALSLMLRLREAGLETWLAGAVLNGAATEDSNIVLECFTDNPKEAEAAAFAAGIAWEPVDSVSPPALRSEETLGWLHPIRRGSVLASLLPRCRALGVTLDVLPEASRALNPRRRPPDARQLPAEAAGRADAEALARLIRDSRAD</sequence>
<dbReference type="Proteomes" id="UP001297600">
    <property type="component" value="Unassembled WGS sequence"/>
</dbReference>
<keyword evidence="3" id="KW-1185">Reference proteome</keyword>
<gene>
    <name evidence="2" type="ORF">MAF45_07580</name>
</gene>
<feature type="region of interest" description="Disordered" evidence="1">
    <location>
        <begin position="177"/>
        <end position="196"/>
    </location>
</feature>